<accession>A0ACC1M0A8</accession>
<proteinExistence type="predicted"/>
<reference evidence="1" key="1">
    <citation type="submission" date="2022-07" db="EMBL/GenBank/DDBJ databases">
        <title>Phylogenomic reconstructions and comparative analyses of Kickxellomycotina fungi.</title>
        <authorList>
            <person name="Reynolds N.K."/>
            <person name="Stajich J.E."/>
            <person name="Barry K."/>
            <person name="Grigoriev I.V."/>
            <person name="Crous P."/>
            <person name="Smith M.E."/>
        </authorList>
    </citation>
    <scope>NUCLEOTIDE SEQUENCE</scope>
    <source>
        <strain evidence="1">CBS 190363</strain>
    </source>
</reference>
<dbReference type="Proteomes" id="UP001139981">
    <property type="component" value="Unassembled WGS sequence"/>
</dbReference>
<protein>
    <submittedName>
        <fullName evidence="1">Uncharacterized protein</fullName>
    </submittedName>
</protein>
<sequence length="203" mass="21933">MDEVDLILKHRFAETQGGCEYLVQWSGDLARTWEPSSNLTECQALLSSYWREFSCTARSFEFLSPSFTLVTDSEASSDEEDDAVVSERTKPLPPKKRPAAARSSRPAAEDKIAVAKRVQMNKQLAGARGRAAAAAGSSSSASGGPRRPPPTAKPSAAIAPADFDDAFDRTEPRIPLLVARPKAGKQVARKSTGKLNSMPRADR</sequence>
<comment type="caution">
    <text evidence="1">The sequence shown here is derived from an EMBL/GenBank/DDBJ whole genome shotgun (WGS) entry which is preliminary data.</text>
</comment>
<name>A0ACC1M0A8_9FUNG</name>
<evidence type="ECO:0000313" key="2">
    <source>
        <dbReference type="Proteomes" id="UP001139981"/>
    </source>
</evidence>
<keyword evidence="2" id="KW-1185">Reference proteome</keyword>
<gene>
    <name evidence="1" type="ORF">IWW38_003732</name>
</gene>
<organism evidence="1 2">
    <name type="scientific">Coemansia aciculifera</name>
    <dbReference type="NCBI Taxonomy" id="417176"/>
    <lineage>
        <taxon>Eukaryota</taxon>
        <taxon>Fungi</taxon>
        <taxon>Fungi incertae sedis</taxon>
        <taxon>Zoopagomycota</taxon>
        <taxon>Kickxellomycotina</taxon>
        <taxon>Kickxellomycetes</taxon>
        <taxon>Kickxellales</taxon>
        <taxon>Kickxellaceae</taxon>
        <taxon>Coemansia</taxon>
    </lineage>
</organism>
<evidence type="ECO:0000313" key="1">
    <source>
        <dbReference type="EMBL" id="KAJ2891186.1"/>
    </source>
</evidence>
<dbReference type="EMBL" id="JANBVB010001067">
    <property type="protein sequence ID" value="KAJ2891186.1"/>
    <property type="molecule type" value="Genomic_DNA"/>
</dbReference>